<organism evidence="3">
    <name type="scientific">freshwater metagenome</name>
    <dbReference type="NCBI Taxonomy" id="449393"/>
    <lineage>
        <taxon>unclassified sequences</taxon>
        <taxon>metagenomes</taxon>
        <taxon>ecological metagenomes</taxon>
    </lineage>
</organism>
<evidence type="ECO:0000256" key="1">
    <source>
        <dbReference type="ARBA" id="ARBA00022527"/>
    </source>
</evidence>
<dbReference type="EMBL" id="CAFBNE010000080">
    <property type="protein sequence ID" value="CAB4961809.1"/>
    <property type="molecule type" value="Genomic_DNA"/>
</dbReference>
<dbReference type="InterPro" id="IPR003594">
    <property type="entry name" value="HATPase_dom"/>
</dbReference>
<gene>
    <name evidence="3" type="ORF">UFOPK3772_02255</name>
</gene>
<dbReference type="InterPro" id="IPR036890">
    <property type="entry name" value="HATPase_C_sf"/>
</dbReference>
<evidence type="ECO:0000259" key="2">
    <source>
        <dbReference type="Pfam" id="PF13581"/>
    </source>
</evidence>
<keyword evidence="1" id="KW-0723">Serine/threonine-protein kinase</keyword>
<keyword evidence="1" id="KW-0808">Transferase</keyword>
<sequence>MLEPITLSFPAHASNVALARTAAATLAARLDFTIDQVEDARLAIDEAVSHLITGGDETITCSFIISGTELTMVVTSNALNAPLPDPEGFGWIVMRALVDEVRAEELAGLVTLTLLMRGLQPAGA</sequence>
<reference evidence="3" key="1">
    <citation type="submission" date="2020-05" db="EMBL/GenBank/DDBJ databases">
        <authorList>
            <person name="Chiriac C."/>
            <person name="Salcher M."/>
            <person name="Ghai R."/>
            <person name="Kavagutti S V."/>
        </authorList>
    </citation>
    <scope>NUCLEOTIDE SEQUENCE</scope>
</reference>
<protein>
    <submittedName>
        <fullName evidence="3">Unannotated protein</fullName>
    </submittedName>
</protein>
<dbReference type="PANTHER" id="PTHR35526:SF3">
    <property type="entry name" value="ANTI-SIGMA-F FACTOR RSBW"/>
    <property type="match status" value="1"/>
</dbReference>
<dbReference type="GO" id="GO:0004674">
    <property type="term" value="F:protein serine/threonine kinase activity"/>
    <property type="evidence" value="ECO:0007669"/>
    <property type="project" value="UniProtKB-KW"/>
</dbReference>
<dbReference type="InterPro" id="IPR050267">
    <property type="entry name" value="Anti-sigma-factor_SerPK"/>
</dbReference>
<dbReference type="Pfam" id="PF13581">
    <property type="entry name" value="HATPase_c_2"/>
    <property type="match status" value="1"/>
</dbReference>
<name>A0A6J7L6I7_9ZZZZ</name>
<feature type="domain" description="Histidine kinase/HSP90-like ATPase" evidence="2">
    <location>
        <begin position="9"/>
        <end position="108"/>
    </location>
</feature>
<evidence type="ECO:0000313" key="3">
    <source>
        <dbReference type="EMBL" id="CAB4961809.1"/>
    </source>
</evidence>
<proteinExistence type="predicted"/>
<dbReference type="AlphaFoldDB" id="A0A6J7L6I7"/>
<accession>A0A6J7L6I7</accession>
<keyword evidence="1" id="KW-0418">Kinase</keyword>
<dbReference type="Gene3D" id="3.30.565.10">
    <property type="entry name" value="Histidine kinase-like ATPase, C-terminal domain"/>
    <property type="match status" value="1"/>
</dbReference>
<dbReference type="PANTHER" id="PTHR35526">
    <property type="entry name" value="ANTI-SIGMA-F FACTOR RSBW-RELATED"/>
    <property type="match status" value="1"/>
</dbReference>